<dbReference type="OrthoDB" id="6375668at2759"/>
<dbReference type="OMA" id="ECRITRN"/>
<evidence type="ECO:0000256" key="2">
    <source>
        <dbReference type="ARBA" id="ARBA00004586"/>
    </source>
</evidence>
<dbReference type="PANTHER" id="PTHR24291">
    <property type="entry name" value="CYTOCHROME P450 FAMILY 4"/>
    <property type="match status" value="1"/>
</dbReference>
<dbReference type="InterPro" id="IPR001128">
    <property type="entry name" value="Cyt_P450"/>
</dbReference>
<comment type="cofactor">
    <cofactor evidence="1 9">
        <name>heme</name>
        <dbReference type="ChEBI" id="CHEBI:30413"/>
    </cofactor>
</comment>
<dbReference type="HOGENOM" id="CLU_001570_5_1_1"/>
<comment type="similarity">
    <text evidence="3 10">Belongs to the cytochrome P450 family.</text>
</comment>
<evidence type="ECO:0000313" key="12">
    <source>
        <dbReference type="Proteomes" id="UP000000305"/>
    </source>
</evidence>
<keyword evidence="6 9" id="KW-0408">Iron</keyword>
<accession>E9FX04</accession>
<dbReference type="GO" id="GO:0016705">
    <property type="term" value="F:oxidoreductase activity, acting on paired donors, with incorporation or reduction of molecular oxygen"/>
    <property type="evidence" value="ECO:0007669"/>
    <property type="project" value="InterPro"/>
</dbReference>
<dbReference type="GO" id="GO:0005789">
    <property type="term" value="C:endoplasmic reticulum membrane"/>
    <property type="evidence" value="ECO:0007669"/>
    <property type="project" value="UniProtKB-SubCell"/>
</dbReference>
<dbReference type="InParanoid" id="E9FX04"/>
<dbReference type="PROSITE" id="PS00086">
    <property type="entry name" value="CYTOCHROME_P450"/>
    <property type="match status" value="1"/>
</dbReference>
<evidence type="ECO:0000256" key="8">
    <source>
        <dbReference type="ARBA" id="ARBA00023136"/>
    </source>
</evidence>
<comment type="subcellular location">
    <subcellularLocation>
        <location evidence="2">Endoplasmic reticulum membrane</location>
    </subcellularLocation>
</comment>
<dbReference type="Gene3D" id="1.10.630.10">
    <property type="entry name" value="Cytochrome P450"/>
    <property type="match status" value="1"/>
</dbReference>
<evidence type="ECO:0000256" key="6">
    <source>
        <dbReference type="ARBA" id="ARBA00023004"/>
    </source>
</evidence>
<dbReference type="GO" id="GO:0020037">
    <property type="term" value="F:heme binding"/>
    <property type="evidence" value="ECO:0007669"/>
    <property type="project" value="InterPro"/>
</dbReference>
<dbReference type="GO" id="GO:0005506">
    <property type="term" value="F:iron ion binding"/>
    <property type="evidence" value="ECO:0007669"/>
    <property type="project" value="InterPro"/>
</dbReference>
<feature type="binding site" description="axial binding residue" evidence="9">
    <location>
        <position position="281"/>
    </location>
    <ligand>
        <name>heme</name>
        <dbReference type="ChEBI" id="CHEBI:30413"/>
    </ligand>
    <ligandPart>
        <name>Fe</name>
        <dbReference type="ChEBI" id="CHEBI:18248"/>
    </ligandPart>
</feature>
<evidence type="ECO:0000256" key="1">
    <source>
        <dbReference type="ARBA" id="ARBA00001971"/>
    </source>
</evidence>
<evidence type="ECO:0000256" key="7">
    <source>
        <dbReference type="ARBA" id="ARBA00023033"/>
    </source>
</evidence>
<evidence type="ECO:0000256" key="5">
    <source>
        <dbReference type="ARBA" id="ARBA00022824"/>
    </source>
</evidence>
<keyword evidence="10" id="KW-0560">Oxidoreductase</keyword>
<evidence type="ECO:0008006" key="13">
    <source>
        <dbReference type="Google" id="ProtNLM"/>
    </source>
</evidence>
<dbReference type="PANTHER" id="PTHR24291:SF189">
    <property type="entry name" value="CYTOCHROME P450 4C3-RELATED"/>
    <property type="match status" value="1"/>
</dbReference>
<dbReference type="Proteomes" id="UP000000305">
    <property type="component" value="Unassembled WGS sequence"/>
</dbReference>
<dbReference type="Pfam" id="PF00067">
    <property type="entry name" value="p450"/>
    <property type="match status" value="1"/>
</dbReference>
<keyword evidence="9 10" id="KW-0479">Metal-binding</keyword>
<organism evidence="11 12">
    <name type="scientific">Daphnia pulex</name>
    <name type="common">Water flea</name>
    <dbReference type="NCBI Taxonomy" id="6669"/>
    <lineage>
        <taxon>Eukaryota</taxon>
        <taxon>Metazoa</taxon>
        <taxon>Ecdysozoa</taxon>
        <taxon>Arthropoda</taxon>
        <taxon>Crustacea</taxon>
        <taxon>Branchiopoda</taxon>
        <taxon>Diplostraca</taxon>
        <taxon>Cladocera</taxon>
        <taxon>Anomopoda</taxon>
        <taxon>Daphniidae</taxon>
        <taxon>Daphnia</taxon>
    </lineage>
</organism>
<dbReference type="eggNOG" id="KOG0157">
    <property type="taxonomic scope" value="Eukaryota"/>
</dbReference>
<evidence type="ECO:0000256" key="9">
    <source>
        <dbReference type="PIRSR" id="PIRSR602401-1"/>
    </source>
</evidence>
<dbReference type="InterPro" id="IPR002401">
    <property type="entry name" value="Cyt_P450_E_grp-I"/>
</dbReference>
<reference evidence="11 12" key="1">
    <citation type="journal article" date="2011" name="Science">
        <title>The ecoresponsive genome of Daphnia pulex.</title>
        <authorList>
            <person name="Colbourne J.K."/>
            <person name="Pfrender M.E."/>
            <person name="Gilbert D."/>
            <person name="Thomas W.K."/>
            <person name="Tucker A."/>
            <person name="Oakley T.H."/>
            <person name="Tokishita S."/>
            <person name="Aerts A."/>
            <person name="Arnold G.J."/>
            <person name="Basu M.K."/>
            <person name="Bauer D.J."/>
            <person name="Caceres C.E."/>
            <person name="Carmel L."/>
            <person name="Casola C."/>
            <person name="Choi J.H."/>
            <person name="Detter J.C."/>
            <person name="Dong Q."/>
            <person name="Dusheyko S."/>
            <person name="Eads B.D."/>
            <person name="Frohlich T."/>
            <person name="Geiler-Samerotte K.A."/>
            <person name="Gerlach D."/>
            <person name="Hatcher P."/>
            <person name="Jogdeo S."/>
            <person name="Krijgsveld J."/>
            <person name="Kriventseva E.V."/>
            <person name="Kultz D."/>
            <person name="Laforsch C."/>
            <person name="Lindquist E."/>
            <person name="Lopez J."/>
            <person name="Manak J.R."/>
            <person name="Muller J."/>
            <person name="Pangilinan J."/>
            <person name="Patwardhan R.P."/>
            <person name="Pitluck S."/>
            <person name="Pritham E.J."/>
            <person name="Rechtsteiner A."/>
            <person name="Rho M."/>
            <person name="Rogozin I.B."/>
            <person name="Sakarya O."/>
            <person name="Salamov A."/>
            <person name="Schaack S."/>
            <person name="Shapiro H."/>
            <person name="Shiga Y."/>
            <person name="Skalitzky C."/>
            <person name="Smith Z."/>
            <person name="Souvorov A."/>
            <person name="Sung W."/>
            <person name="Tang Z."/>
            <person name="Tsuchiya D."/>
            <person name="Tu H."/>
            <person name="Vos H."/>
            <person name="Wang M."/>
            <person name="Wolf Y.I."/>
            <person name="Yamagata H."/>
            <person name="Yamada T."/>
            <person name="Ye Y."/>
            <person name="Shaw J.R."/>
            <person name="Andrews J."/>
            <person name="Crease T.J."/>
            <person name="Tang H."/>
            <person name="Lucas S.M."/>
            <person name="Robertson H.M."/>
            <person name="Bork P."/>
            <person name="Koonin E.V."/>
            <person name="Zdobnov E.M."/>
            <person name="Grigoriev I.V."/>
            <person name="Lynch M."/>
            <person name="Boore J.L."/>
        </authorList>
    </citation>
    <scope>NUCLEOTIDE SEQUENCE [LARGE SCALE GENOMIC DNA]</scope>
</reference>
<dbReference type="PRINTS" id="PR00463">
    <property type="entry name" value="EP450I"/>
</dbReference>
<dbReference type="PRINTS" id="PR00385">
    <property type="entry name" value="P450"/>
</dbReference>
<sequence>MSKLALDILSETSMGRKTWSEEETINYVQGLEGLEHVYTQRSFHQPWLRSDFIFKLSPLYRLEKRCISNTRSLIDKVIQNRHEQQKKNGQSLVFNNNEKEEDEYNRPKKRLAFLDLLFQAAEANPDLNDEAIRNEIFLFMSAGLDTTSLTLIWFLYLIAKHPEQQKLVTQELDLIFSDDSDRPMTAQDLPLLKYLECCIKETLRLYPSLPLISRHLTEDVQAGRYTLPKGLTVILNIYSAHRNPEVYPDPDAFKPERFFPENSVGRHPYAFIPFSAGVRICIGYKYAMMELKVSLANLLRRLRFSVSDPSAPLEIPSMQLTAKPKSGQCNLIVSKRVVVS</sequence>
<evidence type="ECO:0000313" key="11">
    <source>
        <dbReference type="EMBL" id="EFX88344.1"/>
    </source>
</evidence>
<evidence type="ECO:0000256" key="4">
    <source>
        <dbReference type="ARBA" id="ARBA00022617"/>
    </source>
</evidence>
<dbReference type="InterPro" id="IPR036396">
    <property type="entry name" value="Cyt_P450_sf"/>
</dbReference>
<proteinExistence type="inferred from homology"/>
<gene>
    <name evidence="11" type="ORF">DAPPUDRAFT_311475</name>
</gene>
<keyword evidence="12" id="KW-1185">Reference proteome</keyword>
<evidence type="ECO:0000256" key="3">
    <source>
        <dbReference type="ARBA" id="ARBA00010617"/>
    </source>
</evidence>
<keyword evidence="7 10" id="KW-0503">Monooxygenase</keyword>
<dbReference type="EMBL" id="GL732526">
    <property type="protein sequence ID" value="EFX88344.1"/>
    <property type="molecule type" value="Genomic_DNA"/>
</dbReference>
<dbReference type="GO" id="GO:0004497">
    <property type="term" value="F:monooxygenase activity"/>
    <property type="evidence" value="ECO:0007669"/>
    <property type="project" value="UniProtKB-KW"/>
</dbReference>
<evidence type="ECO:0000256" key="10">
    <source>
        <dbReference type="RuleBase" id="RU000461"/>
    </source>
</evidence>
<keyword evidence="4 9" id="KW-0349">Heme</keyword>
<dbReference type="KEGG" id="dpx:DAPPUDRAFT_311475"/>
<dbReference type="InterPro" id="IPR017972">
    <property type="entry name" value="Cyt_P450_CS"/>
</dbReference>
<dbReference type="AlphaFoldDB" id="E9FX04"/>
<dbReference type="SUPFAM" id="SSF48264">
    <property type="entry name" value="Cytochrome P450"/>
    <property type="match status" value="1"/>
</dbReference>
<protein>
    <recommendedName>
        <fullName evidence="13">Cytochrome P450</fullName>
    </recommendedName>
</protein>
<keyword evidence="8" id="KW-0472">Membrane</keyword>
<name>E9FX04_DAPPU</name>
<keyword evidence="5" id="KW-0256">Endoplasmic reticulum</keyword>
<dbReference type="InterPro" id="IPR050196">
    <property type="entry name" value="Cytochrome_P450_Monoox"/>
</dbReference>